<dbReference type="STRING" id="452.Lspi_0517"/>
<protein>
    <submittedName>
        <fullName evidence="10">Dolichyl-phosphate-mannose-protein mannosyltransferase</fullName>
    </submittedName>
</protein>
<feature type="transmembrane region" description="Helical" evidence="8">
    <location>
        <begin position="89"/>
        <end position="110"/>
    </location>
</feature>
<evidence type="ECO:0000313" key="11">
    <source>
        <dbReference type="Proteomes" id="UP000054877"/>
    </source>
</evidence>
<feature type="transmembrane region" description="Helical" evidence="8">
    <location>
        <begin position="324"/>
        <end position="341"/>
    </location>
</feature>
<feature type="transmembrane region" description="Helical" evidence="8">
    <location>
        <begin position="300"/>
        <end position="318"/>
    </location>
</feature>
<dbReference type="Proteomes" id="UP000054877">
    <property type="component" value="Unassembled WGS sequence"/>
</dbReference>
<organism evidence="10 11">
    <name type="scientific">Legionella spiritensis</name>
    <dbReference type="NCBI Taxonomy" id="452"/>
    <lineage>
        <taxon>Bacteria</taxon>
        <taxon>Pseudomonadati</taxon>
        <taxon>Pseudomonadota</taxon>
        <taxon>Gammaproteobacteria</taxon>
        <taxon>Legionellales</taxon>
        <taxon>Legionellaceae</taxon>
        <taxon>Legionella</taxon>
    </lineage>
</organism>
<feature type="transmembrane region" description="Helical" evidence="8">
    <location>
        <begin position="362"/>
        <end position="380"/>
    </location>
</feature>
<dbReference type="GO" id="GO:0010041">
    <property type="term" value="P:response to iron(III) ion"/>
    <property type="evidence" value="ECO:0007669"/>
    <property type="project" value="TreeGrafter"/>
</dbReference>
<keyword evidence="3 10" id="KW-0328">Glycosyltransferase</keyword>
<feature type="domain" description="Glycosyltransferase RgtA/B/C/D-like" evidence="9">
    <location>
        <begin position="65"/>
        <end position="228"/>
    </location>
</feature>
<evidence type="ECO:0000256" key="4">
    <source>
        <dbReference type="ARBA" id="ARBA00022679"/>
    </source>
</evidence>
<sequence>MSVLQRVNHLLLLLALFSLLLMLPGMAGLPVIDRDEAHFAQASRQMAQSGNYFQVRFQDKTRFQKPPGINWLQAASVQLFGNADLSSIWPYRIPSLLGAFLSVLLTYWFGRYFINEQTALIAAAILASSLLLIVETHMAVIDTSLLSSILLMQGALWIIYQAGQSKKTVSLIWPACFWLAMSYGMVLKGVTPLVGVLSIISLCLIERRVDWLRQLRILPGLALFTALSLAWLLSLNAAENSNYLMQMLHKDLLPKLQGGHESHGKPPLFHLAILPLTFWPASLFLWPAGEYAVKNRRTPIVKFLLSWLLPTWLFFELMPTKLPQYVLPTFPAIAILMALAIEDSRANGAIPGKWLRFLQGGWLLLSMGLLLALLLLPYLLTGHVTLTGIMLLVMVGIVSVVAVMYARGGAYYRAVMMVFLCATLSYPLIFARLLPELKPVWITDTIAKRIDRSRLSDSRPLLVAGFEEPSLVFNLDTRLVRFTNIPEVQSALIQDKTRLALIEETVYQAWDPKQRERLTVYDRATGYNYSKGRWVRLLLIGQSQRNGGVDKT</sequence>
<dbReference type="InterPro" id="IPR050297">
    <property type="entry name" value="LipidA_mod_glycosyltrf_83"/>
</dbReference>
<keyword evidence="6 8" id="KW-1133">Transmembrane helix</keyword>
<dbReference type="GO" id="GO:0005886">
    <property type="term" value="C:plasma membrane"/>
    <property type="evidence" value="ECO:0007669"/>
    <property type="project" value="UniProtKB-SubCell"/>
</dbReference>
<dbReference type="AlphaFoldDB" id="A0A0W0Z9K2"/>
<dbReference type="PANTHER" id="PTHR33908:SF3">
    <property type="entry name" value="UNDECAPRENYL PHOSPHATE-ALPHA-4-AMINO-4-DEOXY-L-ARABINOSE ARABINOSYL TRANSFERASE"/>
    <property type="match status" value="1"/>
</dbReference>
<dbReference type="InterPro" id="IPR038731">
    <property type="entry name" value="RgtA/B/C-like"/>
</dbReference>
<evidence type="ECO:0000256" key="1">
    <source>
        <dbReference type="ARBA" id="ARBA00004651"/>
    </source>
</evidence>
<keyword evidence="4 10" id="KW-0808">Transferase</keyword>
<accession>A0A0W0Z9K2</accession>
<evidence type="ECO:0000256" key="3">
    <source>
        <dbReference type="ARBA" id="ARBA00022676"/>
    </source>
</evidence>
<reference evidence="10 11" key="1">
    <citation type="submission" date="2015-11" db="EMBL/GenBank/DDBJ databases">
        <title>Genomic analysis of 38 Legionella species identifies large and diverse effector repertoires.</title>
        <authorList>
            <person name="Burstein D."/>
            <person name="Amaro F."/>
            <person name="Zusman T."/>
            <person name="Lifshitz Z."/>
            <person name="Cohen O."/>
            <person name="Gilbert J.A."/>
            <person name="Pupko T."/>
            <person name="Shuman H.A."/>
            <person name="Segal G."/>
        </authorList>
    </citation>
    <scope>NUCLEOTIDE SEQUENCE [LARGE SCALE GENOMIC DNA]</scope>
    <source>
        <strain evidence="10 11">Mt.St.Helens-9</strain>
    </source>
</reference>
<feature type="transmembrane region" description="Helical" evidence="8">
    <location>
        <begin position="268"/>
        <end position="288"/>
    </location>
</feature>
<keyword evidence="2" id="KW-1003">Cell membrane</keyword>
<dbReference type="OrthoDB" id="9775035at2"/>
<evidence type="ECO:0000256" key="5">
    <source>
        <dbReference type="ARBA" id="ARBA00022692"/>
    </source>
</evidence>
<name>A0A0W0Z9K2_LEGSP</name>
<gene>
    <name evidence="10" type="ORF">Lspi_0517</name>
</gene>
<dbReference type="PATRIC" id="fig|452.5.peg.571"/>
<feature type="transmembrane region" description="Helical" evidence="8">
    <location>
        <begin position="217"/>
        <end position="238"/>
    </location>
</feature>
<evidence type="ECO:0000259" key="9">
    <source>
        <dbReference type="Pfam" id="PF13231"/>
    </source>
</evidence>
<keyword evidence="7 8" id="KW-0472">Membrane</keyword>
<dbReference type="GO" id="GO:0009103">
    <property type="term" value="P:lipopolysaccharide biosynthetic process"/>
    <property type="evidence" value="ECO:0007669"/>
    <property type="project" value="TreeGrafter"/>
</dbReference>
<feature type="transmembrane region" description="Helical" evidence="8">
    <location>
        <begin position="386"/>
        <end position="407"/>
    </location>
</feature>
<dbReference type="PANTHER" id="PTHR33908">
    <property type="entry name" value="MANNOSYLTRANSFERASE YKCB-RELATED"/>
    <property type="match status" value="1"/>
</dbReference>
<evidence type="ECO:0000313" key="10">
    <source>
        <dbReference type="EMBL" id="KTD65805.1"/>
    </source>
</evidence>
<feature type="transmembrane region" description="Helical" evidence="8">
    <location>
        <begin position="117"/>
        <end position="134"/>
    </location>
</feature>
<evidence type="ECO:0000256" key="2">
    <source>
        <dbReference type="ARBA" id="ARBA00022475"/>
    </source>
</evidence>
<evidence type="ECO:0000256" key="7">
    <source>
        <dbReference type="ARBA" id="ARBA00023136"/>
    </source>
</evidence>
<evidence type="ECO:0000256" key="8">
    <source>
        <dbReference type="SAM" id="Phobius"/>
    </source>
</evidence>
<evidence type="ECO:0000256" key="6">
    <source>
        <dbReference type="ARBA" id="ARBA00022989"/>
    </source>
</evidence>
<proteinExistence type="predicted"/>
<dbReference type="EMBL" id="LNYX01000005">
    <property type="protein sequence ID" value="KTD65805.1"/>
    <property type="molecule type" value="Genomic_DNA"/>
</dbReference>
<comment type="caution">
    <text evidence="10">The sequence shown here is derived from an EMBL/GenBank/DDBJ whole genome shotgun (WGS) entry which is preliminary data.</text>
</comment>
<dbReference type="GO" id="GO:0016763">
    <property type="term" value="F:pentosyltransferase activity"/>
    <property type="evidence" value="ECO:0007669"/>
    <property type="project" value="TreeGrafter"/>
</dbReference>
<dbReference type="RefSeq" id="WP_058482447.1">
    <property type="nucleotide sequence ID" value="NZ_CAAAII010000003.1"/>
</dbReference>
<feature type="transmembrane region" description="Helical" evidence="8">
    <location>
        <begin position="414"/>
        <end position="434"/>
    </location>
</feature>
<keyword evidence="5 8" id="KW-0812">Transmembrane</keyword>
<keyword evidence="11" id="KW-1185">Reference proteome</keyword>
<comment type="subcellular location">
    <subcellularLocation>
        <location evidence="1">Cell membrane</location>
        <topology evidence="1">Multi-pass membrane protein</topology>
    </subcellularLocation>
</comment>
<feature type="transmembrane region" description="Helical" evidence="8">
    <location>
        <begin position="189"/>
        <end position="205"/>
    </location>
</feature>
<dbReference type="Pfam" id="PF13231">
    <property type="entry name" value="PMT_2"/>
    <property type="match status" value="1"/>
</dbReference>